<feature type="chain" id="PRO_5025439376" evidence="2">
    <location>
        <begin position="34"/>
        <end position="643"/>
    </location>
</feature>
<protein>
    <submittedName>
        <fullName evidence="3">Uncharacterized protein</fullName>
    </submittedName>
</protein>
<evidence type="ECO:0000256" key="1">
    <source>
        <dbReference type="SAM" id="Phobius"/>
    </source>
</evidence>
<dbReference type="EMBL" id="VYDA01000540">
    <property type="protein sequence ID" value="MYH63080.1"/>
    <property type="molecule type" value="Genomic_DNA"/>
</dbReference>
<evidence type="ECO:0000313" key="3">
    <source>
        <dbReference type="EMBL" id="MYH63080.1"/>
    </source>
</evidence>
<keyword evidence="1" id="KW-1133">Transmembrane helix</keyword>
<evidence type="ECO:0000256" key="2">
    <source>
        <dbReference type="SAM" id="SignalP"/>
    </source>
</evidence>
<keyword evidence="1" id="KW-0812">Transmembrane</keyword>
<feature type="transmembrane region" description="Helical" evidence="1">
    <location>
        <begin position="601"/>
        <end position="619"/>
    </location>
</feature>
<organism evidence="3">
    <name type="scientific">Caldilineaceae bacterium SB0675_bin_29</name>
    <dbReference type="NCBI Taxonomy" id="2605266"/>
    <lineage>
        <taxon>Bacteria</taxon>
        <taxon>Bacillati</taxon>
        <taxon>Chloroflexota</taxon>
        <taxon>Caldilineae</taxon>
        <taxon>Caldilineales</taxon>
        <taxon>Caldilineaceae</taxon>
    </lineage>
</organism>
<reference evidence="3" key="1">
    <citation type="submission" date="2019-09" db="EMBL/GenBank/DDBJ databases">
        <title>Characterisation of the sponge microbiome using genome-centric metagenomics.</title>
        <authorList>
            <person name="Engelberts J.P."/>
            <person name="Robbins S.J."/>
            <person name="De Goeij J.M."/>
            <person name="Aranda M."/>
            <person name="Bell S.C."/>
            <person name="Webster N.S."/>
        </authorList>
    </citation>
    <scope>NUCLEOTIDE SEQUENCE</scope>
    <source>
        <strain evidence="3">SB0675_bin_29</strain>
    </source>
</reference>
<comment type="caution">
    <text evidence="3">The sequence shown here is derived from an EMBL/GenBank/DDBJ whole genome shotgun (WGS) entry which is preliminary data.</text>
</comment>
<dbReference type="AlphaFoldDB" id="A0A6B1G3Q7"/>
<proteinExistence type="predicted"/>
<accession>A0A6B1G3Q7</accession>
<sequence>MRKLYSIQRDKLTLPFLLSLLLFSLFPPGAARAQSSAPVSYTFEECDQVGEDRLRDELNRITQTVVADEQSRLDVAAIVSHHWRDLGMGLRVDRAVDDAIELVRSDTGFWERIWSGWSVSKAEELATEVAEQAFGSEGFASRFDELSTEVANDIVEEIRVVTAKSASTALNCVQEFIGGRFSKTLEAELDRQIEAELELLKLDPNTDQSFLYILEIHSNLAGGVAVIIGTRIGAELAKRLASVLTRNIVGKILSRILTSTLTVGIPFVGWIVGGALVVIDLFNSRDGALPLIQDSFQNETVKTELQRWMAEAVSEGLRLEMPTLARNVANSAFSQWQEFRRKFARVLELSESNPRFKRILDFTDADQLAKLSDLVALVEEYEPDRLQDFISSGQFEFMQTLPEEALAIYRHSGKSETLVSWAKLAGDLLLKVVNYQLYLVSEVSDFADRDALEQLLRLEDETAILESMSLDREGRKALLDLTTETARSLLLADLTESQLSLLASTYLTALTPQNAELLADYVLNNPGILSLLEGDLVRDALLKSQNLVAALNFLAEGTTGEQGFGGVFQALKDLAPLLSGAVPWLLFWHKNGKALSNPRNLITLLGGLLLLLFILRLAWARRRTEVNVTVNVPDHRDANRERK</sequence>
<keyword evidence="2" id="KW-0732">Signal</keyword>
<keyword evidence="1" id="KW-0472">Membrane</keyword>
<name>A0A6B1G3Q7_9CHLR</name>
<feature type="signal peptide" evidence="2">
    <location>
        <begin position="1"/>
        <end position="33"/>
    </location>
</feature>
<gene>
    <name evidence="3" type="ORF">F4148_15420</name>
</gene>